<evidence type="ECO:0000313" key="2">
    <source>
        <dbReference type="Proteomes" id="UP000554482"/>
    </source>
</evidence>
<organism evidence="1 2">
    <name type="scientific">Thalictrum thalictroides</name>
    <name type="common">Rue-anemone</name>
    <name type="synonym">Anemone thalictroides</name>
    <dbReference type="NCBI Taxonomy" id="46969"/>
    <lineage>
        <taxon>Eukaryota</taxon>
        <taxon>Viridiplantae</taxon>
        <taxon>Streptophyta</taxon>
        <taxon>Embryophyta</taxon>
        <taxon>Tracheophyta</taxon>
        <taxon>Spermatophyta</taxon>
        <taxon>Magnoliopsida</taxon>
        <taxon>Ranunculales</taxon>
        <taxon>Ranunculaceae</taxon>
        <taxon>Thalictroideae</taxon>
        <taxon>Thalictrum</taxon>
    </lineage>
</organism>
<comment type="caution">
    <text evidence="1">The sequence shown here is derived from an EMBL/GenBank/DDBJ whole genome shotgun (WGS) entry which is preliminary data.</text>
</comment>
<name>A0A7J6WIP5_THATH</name>
<protein>
    <submittedName>
        <fullName evidence="1">Uncharacterized protein</fullName>
    </submittedName>
</protein>
<accession>A0A7J6WIP5</accession>
<reference evidence="1 2" key="1">
    <citation type="submission" date="2020-06" db="EMBL/GenBank/DDBJ databases">
        <title>Transcriptomic and genomic resources for Thalictrum thalictroides and T. hernandezii: Facilitating candidate gene discovery in an emerging model plant lineage.</title>
        <authorList>
            <person name="Arias T."/>
            <person name="Riano-Pachon D.M."/>
            <person name="Di Stilio V.S."/>
        </authorList>
    </citation>
    <scope>NUCLEOTIDE SEQUENCE [LARGE SCALE GENOMIC DNA]</scope>
    <source>
        <strain evidence="2">cv. WT478/WT964</strain>
        <tissue evidence="1">Leaves</tissue>
    </source>
</reference>
<keyword evidence="2" id="KW-1185">Reference proteome</keyword>
<dbReference type="OrthoDB" id="3800936at2759"/>
<gene>
    <name evidence="1" type="ORF">FRX31_014098</name>
</gene>
<dbReference type="AlphaFoldDB" id="A0A7J6WIP5"/>
<dbReference type="Proteomes" id="UP000554482">
    <property type="component" value="Unassembled WGS sequence"/>
</dbReference>
<dbReference type="EMBL" id="JABWDY010016159">
    <property type="protein sequence ID" value="KAF5196315.1"/>
    <property type="molecule type" value="Genomic_DNA"/>
</dbReference>
<sequence>MVHTYISLNCFYPLTFLGVNAVELVKDLQNSSRNCGICFVYYNYVCPDLTNSKDCRFSLYLTGSKMFSDQ</sequence>
<evidence type="ECO:0000313" key="1">
    <source>
        <dbReference type="EMBL" id="KAF5196315.1"/>
    </source>
</evidence>
<proteinExistence type="predicted"/>